<evidence type="ECO:0000259" key="1">
    <source>
        <dbReference type="Pfam" id="PF08280"/>
    </source>
</evidence>
<name>A0ABT7HRC5_9BACT</name>
<dbReference type="InterPro" id="IPR013199">
    <property type="entry name" value="HTH_Mga_DNA-bd_dom"/>
</dbReference>
<dbReference type="Proteomes" id="UP001173801">
    <property type="component" value="Unassembled WGS sequence"/>
</dbReference>
<accession>A0ABT7HRC5</accession>
<comment type="caution">
    <text evidence="2">The sequence shown here is derived from an EMBL/GenBank/DDBJ whole genome shotgun (WGS) entry which is preliminary data.</text>
</comment>
<gene>
    <name evidence="2" type="ORF">NYG85_08865</name>
</gene>
<proteinExistence type="predicted"/>
<dbReference type="EMBL" id="JANURM010000013">
    <property type="protein sequence ID" value="MDL0089466.1"/>
    <property type="molecule type" value="Genomic_DNA"/>
</dbReference>
<dbReference type="Pfam" id="PF08280">
    <property type="entry name" value="HTH_Mga"/>
    <property type="match status" value="1"/>
</dbReference>
<evidence type="ECO:0000313" key="2">
    <source>
        <dbReference type="EMBL" id="MDL0089466.1"/>
    </source>
</evidence>
<keyword evidence="3" id="KW-1185">Reference proteome</keyword>
<organism evidence="2 3">
    <name type="scientific">Campylobacter gastrosuis</name>
    <dbReference type="NCBI Taxonomy" id="2974576"/>
    <lineage>
        <taxon>Bacteria</taxon>
        <taxon>Pseudomonadati</taxon>
        <taxon>Campylobacterota</taxon>
        <taxon>Epsilonproteobacteria</taxon>
        <taxon>Campylobacterales</taxon>
        <taxon>Campylobacteraceae</taxon>
        <taxon>Campylobacter</taxon>
    </lineage>
</organism>
<evidence type="ECO:0000313" key="3">
    <source>
        <dbReference type="Proteomes" id="UP001173801"/>
    </source>
</evidence>
<dbReference type="RefSeq" id="WP_284938141.1">
    <property type="nucleotide sequence ID" value="NZ_JANURM010000013.1"/>
</dbReference>
<feature type="domain" description="M protein trans-acting positive regulator (MGA) HTH" evidence="1">
    <location>
        <begin position="18"/>
        <end position="60"/>
    </location>
</feature>
<protein>
    <submittedName>
        <fullName evidence="2">Helix-turn-helix domain-containing protein</fullName>
    </submittedName>
</protein>
<reference evidence="2" key="1">
    <citation type="submission" date="2022-08" db="EMBL/GenBank/DDBJ databases">
        <authorList>
            <person name="Wang H."/>
        </authorList>
    </citation>
    <scope>NUCLEOTIDE SEQUENCE</scope>
    <source>
        <strain evidence="2">PS10</strain>
    </source>
</reference>
<sequence>MQNKKTFELLNLLKELGKTTQINVKNYAINQGLSERTIRRYLDDLREFFGSEFIVQIKRGTYSAVDKNLMQTILLPNQKQKDEFENLIDLLHIINPGFANVLPPAYKQIDEKLAKELADVFLIKGSPRENPINLEILAELKKAIKFHKYCDIFLENRWLKNIKALKIIYCKGNWQLAIIDLQNPQNNGFCVVRLGFINKVILHSNTFNANPNTENFIQNMQTFLEGYGVTPYLCKVAVAPWCEKYFLRKKFFNSQKYRGTT</sequence>
<reference evidence="2" key="2">
    <citation type="journal article" date="2023" name="Microorganisms">
        <title>Isolation and Genomic Characteristics of Cat-Borne Campylobacter felis sp. nov. and Sheep-Borne Campylobacter ovis sp. nov.</title>
        <authorList>
            <person name="Wang H."/>
            <person name="Li Y."/>
            <person name="Gu Y."/>
            <person name="Zhou G."/>
            <person name="Chen X."/>
            <person name="Zhang X."/>
            <person name="Shao Z."/>
            <person name="Zhang J."/>
            <person name="Zhang M."/>
        </authorList>
    </citation>
    <scope>NUCLEOTIDE SEQUENCE</scope>
    <source>
        <strain evidence="2">PS10</strain>
    </source>
</reference>